<sequence>MKNPLFMICDKGPEKSKGPEKAIDFGLSLLQARITASSQEIIRQLRFLIIVSIGYTQSTVLFYLAALPYDKFSEKFSEIVGSPYYMAPEVLLLCSYGILHSMLLIIARIIFAFVFLFAVSVP</sequence>
<accession>A0A9R1VV50</accession>
<feature type="transmembrane region" description="Helical" evidence="1">
    <location>
        <begin position="90"/>
        <end position="119"/>
    </location>
</feature>
<dbReference type="SUPFAM" id="SSF56112">
    <property type="entry name" value="Protein kinase-like (PK-like)"/>
    <property type="match status" value="1"/>
</dbReference>
<keyword evidence="1" id="KW-0812">Transmembrane</keyword>
<evidence type="ECO:0000256" key="1">
    <source>
        <dbReference type="SAM" id="Phobius"/>
    </source>
</evidence>
<evidence type="ECO:0000313" key="3">
    <source>
        <dbReference type="EMBL" id="KAJ0211395.1"/>
    </source>
</evidence>
<dbReference type="InterPro" id="IPR000719">
    <property type="entry name" value="Prot_kinase_dom"/>
</dbReference>
<dbReference type="AlphaFoldDB" id="A0A9R1VV50"/>
<reference evidence="3 4" key="1">
    <citation type="journal article" date="2017" name="Nat. Commun.">
        <title>Genome assembly with in vitro proximity ligation data and whole-genome triplication in lettuce.</title>
        <authorList>
            <person name="Reyes-Chin-Wo S."/>
            <person name="Wang Z."/>
            <person name="Yang X."/>
            <person name="Kozik A."/>
            <person name="Arikit S."/>
            <person name="Song C."/>
            <person name="Xia L."/>
            <person name="Froenicke L."/>
            <person name="Lavelle D.O."/>
            <person name="Truco M.J."/>
            <person name="Xia R."/>
            <person name="Zhu S."/>
            <person name="Xu C."/>
            <person name="Xu H."/>
            <person name="Xu X."/>
            <person name="Cox K."/>
            <person name="Korf I."/>
            <person name="Meyers B.C."/>
            <person name="Michelmore R.W."/>
        </authorList>
    </citation>
    <scope>NUCLEOTIDE SEQUENCE [LARGE SCALE GENOMIC DNA]</scope>
    <source>
        <strain evidence="4">cv. Salinas</strain>
        <tissue evidence="3">Seedlings</tissue>
    </source>
</reference>
<feature type="transmembrane region" description="Helical" evidence="1">
    <location>
        <begin position="47"/>
        <end position="66"/>
    </location>
</feature>
<keyword evidence="1" id="KW-0472">Membrane</keyword>
<name>A0A9R1VV50_LACSA</name>
<organism evidence="3 4">
    <name type="scientific">Lactuca sativa</name>
    <name type="common">Garden lettuce</name>
    <dbReference type="NCBI Taxonomy" id="4236"/>
    <lineage>
        <taxon>Eukaryota</taxon>
        <taxon>Viridiplantae</taxon>
        <taxon>Streptophyta</taxon>
        <taxon>Embryophyta</taxon>
        <taxon>Tracheophyta</taxon>
        <taxon>Spermatophyta</taxon>
        <taxon>Magnoliopsida</taxon>
        <taxon>eudicotyledons</taxon>
        <taxon>Gunneridae</taxon>
        <taxon>Pentapetalae</taxon>
        <taxon>asterids</taxon>
        <taxon>campanulids</taxon>
        <taxon>Asterales</taxon>
        <taxon>Asteraceae</taxon>
        <taxon>Cichorioideae</taxon>
        <taxon>Cichorieae</taxon>
        <taxon>Lactucinae</taxon>
        <taxon>Lactuca</taxon>
    </lineage>
</organism>
<gene>
    <name evidence="3" type="ORF">LSAT_V11C400201250</name>
</gene>
<keyword evidence="4" id="KW-1185">Reference proteome</keyword>
<dbReference type="InterPro" id="IPR011009">
    <property type="entry name" value="Kinase-like_dom_sf"/>
</dbReference>
<evidence type="ECO:0000259" key="2">
    <source>
        <dbReference type="PROSITE" id="PS50011"/>
    </source>
</evidence>
<dbReference type="Proteomes" id="UP000235145">
    <property type="component" value="Unassembled WGS sequence"/>
</dbReference>
<dbReference type="PROSITE" id="PS50011">
    <property type="entry name" value="PROTEIN_KINASE_DOM"/>
    <property type="match status" value="1"/>
</dbReference>
<evidence type="ECO:0000313" key="4">
    <source>
        <dbReference type="Proteomes" id="UP000235145"/>
    </source>
</evidence>
<dbReference type="GO" id="GO:0005524">
    <property type="term" value="F:ATP binding"/>
    <property type="evidence" value="ECO:0007669"/>
    <property type="project" value="InterPro"/>
</dbReference>
<dbReference type="GO" id="GO:0004672">
    <property type="term" value="F:protein kinase activity"/>
    <property type="evidence" value="ECO:0007669"/>
    <property type="project" value="InterPro"/>
</dbReference>
<dbReference type="EMBL" id="NBSK02000004">
    <property type="protein sequence ID" value="KAJ0211395.1"/>
    <property type="molecule type" value="Genomic_DNA"/>
</dbReference>
<protein>
    <recommendedName>
        <fullName evidence="2">Protein kinase domain-containing protein</fullName>
    </recommendedName>
</protein>
<feature type="domain" description="Protein kinase" evidence="2">
    <location>
        <begin position="1"/>
        <end position="122"/>
    </location>
</feature>
<comment type="caution">
    <text evidence="3">The sequence shown here is derived from an EMBL/GenBank/DDBJ whole genome shotgun (WGS) entry which is preliminary data.</text>
</comment>
<keyword evidence="1" id="KW-1133">Transmembrane helix</keyword>
<proteinExistence type="predicted"/>